<evidence type="ECO:0000313" key="2">
    <source>
        <dbReference type="EMBL" id="GFS08134.1"/>
    </source>
</evidence>
<evidence type="ECO:0000313" key="3">
    <source>
        <dbReference type="Proteomes" id="UP000762676"/>
    </source>
</evidence>
<gene>
    <name evidence="2" type="ORF">ElyMa_003008100</name>
</gene>
<proteinExistence type="predicted"/>
<comment type="caution">
    <text evidence="2">The sequence shown here is derived from an EMBL/GenBank/DDBJ whole genome shotgun (WGS) entry which is preliminary data.</text>
</comment>
<feature type="compositionally biased region" description="Low complexity" evidence="1">
    <location>
        <begin position="85"/>
        <end position="99"/>
    </location>
</feature>
<dbReference type="EMBL" id="BMAT01006189">
    <property type="protein sequence ID" value="GFS08134.1"/>
    <property type="molecule type" value="Genomic_DNA"/>
</dbReference>
<organism evidence="2 3">
    <name type="scientific">Elysia marginata</name>
    <dbReference type="NCBI Taxonomy" id="1093978"/>
    <lineage>
        <taxon>Eukaryota</taxon>
        <taxon>Metazoa</taxon>
        <taxon>Spiralia</taxon>
        <taxon>Lophotrochozoa</taxon>
        <taxon>Mollusca</taxon>
        <taxon>Gastropoda</taxon>
        <taxon>Heterobranchia</taxon>
        <taxon>Euthyneura</taxon>
        <taxon>Panpulmonata</taxon>
        <taxon>Sacoglossa</taxon>
        <taxon>Placobranchoidea</taxon>
        <taxon>Plakobranchidae</taxon>
        <taxon>Elysia</taxon>
    </lineage>
</organism>
<accession>A0AAV4ICE6</accession>
<feature type="region of interest" description="Disordered" evidence="1">
    <location>
        <begin position="80"/>
        <end position="101"/>
    </location>
</feature>
<dbReference type="AlphaFoldDB" id="A0AAV4ICE6"/>
<dbReference type="Proteomes" id="UP000762676">
    <property type="component" value="Unassembled WGS sequence"/>
</dbReference>
<name>A0AAV4ICE6_9GAST</name>
<sequence length="167" mass="18470">METMGLACPELYSAKTKKTVSWSSSRRCHSTMEYYSQQWTRFRWSKGRQSDQFWISTLPATLLPLLLWLMVAVTPSEGAKLPEKSASSGFSSSSGASSGTVPEQYLTTRLKKKARNTVSYVNKGVQTAAVPAAISFNLSFRLAVAVLSFSRTIQLPPYISLIDCLLT</sequence>
<reference evidence="2 3" key="1">
    <citation type="journal article" date="2021" name="Elife">
        <title>Chloroplast acquisition without the gene transfer in kleptoplastic sea slugs, Plakobranchus ocellatus.</title>
        <authorList>
            <person name="Maeda T."/>
            <person name="Takahashi S."/>
            <person name="Yoshida T."/>
            <person name="Shimamura S."/>
            <person name="Takaki Y."/>
            <person name="Nagai Y."/>
            <person name="Toyoda A."/>
            <person name="Suzuki Y."/>
            <person name="Arimoto A."/>
            <person name="Ishii H."/>
            <person name="Satoh N."/>
            <person name="Nishiyama T."/>
            <person name="Hasebe M."/>
            <person name="Maruyama T."/>
            <person name="Minagawa J."/>
            <person name="Obokata J."/>
            <person name="Shigenobu S."/>
        </authorList>
    </citation>
    <scope>NUCLEOTIDE SEQUENCE [LARGE SCALE GENOMIC DNA]</scope>
</reference>
<keyword evidence="3" id="KW-1185">Reference proteome</keyword>
<protein>
    <submittedName>
        <fullName evidence="2">Uncharacterized protein</fullName>
    </submittedName>
</protein>
<evidence type="ECO:0000256" key="1">
    <source>
        <dbReference type="SAM" id="MobiDB-lite"/>
    </source>
</evidence>